<dbReference type="InterPro" id="IPR050250">
    <property type="entry name" value="Macrolide_Exporter_MacB"/>
</dbReference>
<dbReference type="Pfam" id="PF02687">
    <property type="entry name" value="FtsX"/>
    <property type="match status" value="2"/>
</dbReference>
<dbReference type="OrthoDB" id="5933722at2"/>
<evidence type="ECO:0000256" key="1">
    <source>
        <dbReference type="ARBA" id="ARBA00004651"/>
    </source>
</evidence>
<feature type="transmembrane region" description="Helical" evidence="7">
    <location>
        <begin position="21"/>
        <end position="41"/>
    </location>
</feature>
<feature type="transmembrane region" description="Helical" evidence="7">
    <location>
        <begin position="719"/>
        <end position="738"/>
    </location>
</feature>
<evidence type="ECO:0000259" key="8">
    <source>
        <dbReference type="Pfam" id="PF02687"/>
    </source>
</evidence>
<dbReference type="EMBL" id="FOJG01000002">
    <property type="protein sequence ID" value="SEW53740.1"/>
    <property type="molecule type" value="Genomic_DNA"/>
</dbReference>
<feature type="transmembrane region" description="Helical" evidence="7">
    <location>
        <begin position="281"/>
        <end position="303"/>
    </location>
</feature>
<feature type="domain" description="ABC3 transporter permease C-terminal" evidence="8">
    <location>
        <begin position="287"/>
        <end position="403"/>
    </location>
</feature>
<dbReference type="Proteomes" id="UP000199310">
    <property type="component" value="Unassembled WGS sequence"/>
</dbReference>
<evidence type="ECO:0000256" key="7">
    <source>
        <dbReference type="SAM" id="Phobius"/>
    </source>
</evidence>
<feature type="transmembrane region" description="Helical" evidence="7">
    <location>
        <begin position="328"/>
        <end position="354"/>
    </location>
</feature>
<dbReference type="GO" id="GO:0022857">
    <property type="term" value="F:transmembrane transporter activity"/>
    <property type="evidence" value="ECO:0007669"/>
    <property type="project" value="TreeGrafter"/>
</dbReference>
<protein>
    <submittedName>
        <fullName evidence="10">MacB-like core domain-containing protein</fullName>
    </submittedName>
</protein>
<dbReference type="InterPro" id="IPR025857">
    <property type="entry name" value="MacB_PCD"/>
</dbReference>
<keyword evidence="2" id="KW-1003">Cell membrane</keyword>
<feature type="domain" description="MacB-like periplasmic core" evidence="9">
    <location>
        <begin position="434"/>
        <end position="632"/>
    </location>
</feature>
<organism evidence="10 11">
    <name type="scientific">Chitinophaga arvensicola</name>
    <dbReference type="NCBI Taxonomy" id="29529"/>
    <lineage>
        <taxon>Bacteria</taxon>
        <taxon>Pseudomonadati</taxon>
        <taxon>Bacteroidota</taxon>
        <taxon>Chitinophagia</taxon>
        <taxon>Chitinophagales</taxon>
        <taxon>Chitinophagaceae</taxon>
        <taxon>Chitinophaga</taxon>
    </lineage>
</organism>
<dbReference type="PANTHER" id="PTHR30572:SF4">
    <property type="entry name" value="ABC TRANSPORTER PERMEASE YTRF"/>
    <property type="match status" value="1"/>
</dbReference>
<feature type="transmembrane region" description="Helical" evidence="7">
    <location>
        <begin position="667"/>
        <end position="691"/>
    </location>
</feature>
<dbReference type="InterPro" id="IPR003838">
    <property type="entry name" value="ABC3_permease_C"/>
</dbReference>
<evidence type="ECO:0000256" key="6">
    <source>
        <dbReference type="ARBA" id="ARBA00038076"/>
    </source>
</evidence>
<gene>
    <name evidence="10" type="ORF">SAMN04488122_5659</name>
</gene>
<evidence type="ECO:0000313" key="11">
    <source>
        <dbReference type="Proteomes" id="UP000199310"/>
    </source>
</evidence>
<keyword evidence="3 7" id="KW-0812">Transmembrane</keyword>
<dbReference type="GO" id="GO:0005886">
    <property type="term" value="C:plasma membrane"/>
    <property type="evidence" value="ECO:0007669"/>
    <property type="project" value="UniProtKB-SubCell"/>
</dbReference>
<evidence type="ECO:0000313" key="10">
    <source>
        <dbReference type="EMBL" id="SEW53740.1"/>
    </source>
</evidence>
<name>A0A1I0SAW4_9BACT</name>
<feature type="transmembrane region" description="Helical" evidence="7">
    <location>
        <begin position="423"/>
        <end position="443"/>
    </location>
</feature>
<evidence type="ECO:0000256" key="4">
    <source>
        <dbReference type="ARBA" id="ARBA00022989"/>
    </source>
</evidence>
<evidence type="ECO:0000256" key="5">
    <source>
        <dbReference type="ARBA" id="ARBA00023136"/>
    </source>
</evidence>
<keyword evidence="11" id="KW-1185">Reference proteome</keyword>
<sequence length="790" mass="88384">MFLNYVKLALRNIYRDKIHSSINITGLSIGMAVAMLIGLWIRDELSFNKYHRHYNDIAQVMQQQVYNGSVTTDVALPMPLDAALRNSYGSDFRHIVMSSWTNDHILTTGDKQLSFPGNFMSPDAAEMFTLHMLKGTRNGLSDPSAVLISQKVATSLFGDTDPINQLITLDNKGSLKVTGVYEDLPRNTTLKNVAFIAPWNYYVASEPWIREGQDNWNENSFLIYVQMAANTDMATVSQKIKNIKLNKLPGLKPVIFLQPMSKWHLFSEFKDGINTGGDIQYVWLFGIIGLFVLLLACINFMNLSTARSEKRAKEVGLRKAIGAFRSQLIIRFFCESLLFAVLSFVLAIVFVMLALPFFNQVADKEIMILWTSPLFWMISAGFTLFTGLIAGSYPAFYLTSFQPVKVLKGTFKAGRFAAVPRKVLVVVQFTVSVVLIIGTIIVFKQIQFAKNRPVGYSRDGLIHIEMITDDLGDHFHALKTDLLQSGAVASVAASSSPATEINNTRDDITWKGKDPGMTVDFANIRVTTEFGKTMGWQFVDGRDFSTDFRTDSTAVILNEAAVKYMGLENPVGQTIRVGKRALNIIGVTKDMVMQSPYIPVKQTIFYITGDGFGYVNIRINPDKSIHDAINTIASICKTYSPSVPFSFKFVDEEYAKKFAEEERIGKLASFFSILAIFISCLGLFGMATFMAEQRIKEIGVRKVLGASVFNLWGLLSKDFIILIVIALFIAIPFAYYAMNNWLQHYQYRSGMPWWIFAVVGAGAILIALLTVSYQSIHAALMNPVKSLRAE</sequence>
<keyword evidence="4 7" id="KW-1133">Transmembrane helix</keyword>
<proteinExistence type="inferred from homology"/>
<dbReference type="PANTHER" id="PTHR30572">
    <property type="entry name" value="MEMBRANE COMPONENT OF TRANSPORTER-RELATED"/>
    <property type="match status" value="1"/>
</dbReference>
<feature type="domain" description="MacB-like periplasmic core" evidence="9">
    <location>
        <begin position="20"/>
        <end position="242"/>
    </location>
</feature>
<dbReference type="AlphaFoldDB" id="A0A1I0SAW4"/>
<comment type="similarity">
    <text evidence="6">Belongs to the ABC-4 integral membrane protein family.</text>
</comment>
<dbReference type="RefSeq" id="WP_089901047.1">
    <property type="nucleotide sequence ID" value="NZ_FOJG01000002.1"/>
</dbReference>
<accession>A0A1I0SAW4</accession>
<keyword evidence="5 7" id="KW-0472">Membrane</keyword>
<evidence type="ECO:0000259" key="9">
    <source>
        <dbReference type="Pfam" id="PF12704"/>
    </source>
</evidence>
<feature type="transmembrane region" description="Helical" evidence="7">
    <location>
        <begin position="753"/>
        <end position="773"/>
    </location>
</feature>
<evidence type="ECO:0000256" key="2">
    <source>
        <dbReference type="ARBA" id="ARBA00022475"/>
    </source>
</evidence>
<feature type="domain" description="ABC3 transporter permease C-terminal" evidence="8">
    <location>
        <begin position="670"/>
        <end position="783"/>
    </location>
</feature>
<comment type="subcellular location">
    <subcellularLocation>
        <location evidence="1">Cell membrane</location>
        <topology evidence="1">Multi-pass membrane protein</topology>
    </subcellularLocation>
</comment>
<dbReference type="Pfam" id="PF12704">
    <property type="entry name" value="MacB_PCD"/>
    <property type="match status" value="2"/>
</dbReference>
<evidence type="ECO:0000256" key="3">
    <source>
        <dbReference type="ARBA" id="ARBA00022692"/>
    </source>
</evidence>
<reference evidence="11" key="1">
    <citation type="submission" date="2016-10" db="EMBL/GenBank/DDBJ databases">
        <authorList>
            <person name="Varghese N."/>
            <person name="Submissions S."/>
        </authorList>
    </citation>
    <scope>NUCLEOTIDE SEQUENCE [LARGE SCALE GENOMIC DNA]</scope>
    <source>
        <strain evidence="11">DSM 3695</strain>
    </source>
</reference>
<dbReference type="STRING" id="29529.SAMN04488122_5659"/>
<feature type="transmembrane region" description="Helical" evidence="7">
    <location>
        <begin position="374"/>
        <end position="398"/>
    </location>
</feature>